<dbReference type="EMBL" id="DS985222">
    <property type="protein sequence ID" value="EEY20893.1"/>
    <property type="molecule type" value="Genomic_DNA"/>
</dbReference>
<keyword evidence="3" id="KW-1185">Reference proteome</keyword>
<sequence>MSHKPKDALDQLQYMLNDVIIQIGKALKASTKQPNRQNVSQIHASLQTHESERGFAKRFGPSSTTPRATARRGNQGFACAHDRITSLGRPGCCQP</sequence>
<evidence type="ECO:0000256" key="1">
    <source>
        <dbReference type="SAM" id="MobiDB-lite"/>
    </source>
</evidence>
<dbReference type="Proteomes" id="UP000008698">
    <property type="component" value="Unassembled WGS sequence"/>
</dbReference>
<accession>C9SR91</accession>
<feature type="region of interest" description="Disordered" evidence="1">
    <location>
        <begin position="48"/>
        <end position="74"/>
    </location>
</feature>
<dbReference type="HOGENOM" id="CLU_2374355_0_0_1"/>
<proteinExistence type="predicted"/>
<dbReference type="OrthoDB" id="5409998at2759"/>
<dbReference type="AlphaFoldDB" id="C9SR91"/>
<reference evidence="3" key="1">
    <citation type="journal article" date="2011" name="PLoS Pathog.">
        <title>Comparative genomics yields insights into niche adaptation of plant vascular wilt pathogens.</title>
        <authorList>
            <person name="Klosterman S.J."/>
            <person name="Subbarao K.V."/>
            <person name="Kang S."/>
            <person name="Veronese P."/>
            <person name="Gold S.E."/>
            <person name="Thomma B.P.H.J."/>
            <person name="Chen Z."/>
            <person name="Henrissat B."/>
            <person name="Lee Y.-H."/>
            <person name="Park J."/>
            <person name="Garcia-Pedrajas M.D."/>
            <person name="Barbara D.J."/>
            <person name="Anchieta A."/>
            <person name="de Jonge R."/>
            <person name="Santhanam P."/>
            <person name="Maruthachalam K."/>
            <person name="Atallah Z."/>
            <person name="Amyotte S.G."/>
            <person name="Paz Z."/>
            <person name="Inderbitzin P."/>
            <person name="Hayes R.J."/>
            <person name="Heiman D.I."/>
            <person name="Young S."/>
            <person name="Zeng Q."/>
            <person name="Engels R."/>
            <person name="Galagan J."/>
            <person name="Cuomo C.A."/>
            <person name="Dobinson K.F."/>
            <person name="Ma L.-J."/>
        </authorList>
    </citation>
    <scope>NUCLEOTIDE SEQUENCE [LARGE SCALE GENOMIC DNA]</scope>
    <source>
        <strain evidence="3">VaMs.102 / ATCC MYA-4576 / FGSC 10136</strain>
    </source>
</reference>
<dbReference type="RefSeq" id="XP_003002432.1">
    <property type="nucleotide sequence ID" value="XM_003002386.1"/>
</dbReference>
<name>C9SR91_VERA1</name>
<gene>
    <name evidence="2" type="ORF">VDBG_07003</name>
</gene>
<dbReference type="KEGG" id="val:VDBG_07003"/>
<evidence type="ECO:0000313" key="3">
    <source>
        <dbReference type="Proteomes" id="UP000008698"/>
    </source>
</evidence>
<evidence type="ECO:0000313" key="2">
    <source>
        <dbReference type="EMBL" id="EEY20893.1"/>
    </source>
</evidence>
<organism evidence="3">
    <name type="scientific">Verticillium alfalfae (strain VaMs.102 / ATCC MYA-4576 / FGSC 10136)</name>
    <name type="common">Verticillium wilt of alfalfa</name>
    <name type="synonym">Verticillium albo-atrum</name>
    <dbReference type="NCBI Taxonomy" id="526221"/>
    <lineage>
        <taxon>Eukaryota</taxon>
        <taxon>Fungi</taxon>
        <taxon>Dikarya</taxon>
        <taxon>Ascomycota</taxon>
        <taxon>Pezizomycotina</taxon>
        <taxon>Sordariomycetes</taxon>
        <taxon>Hypocreomycetidae</taxon>
        <taxon>Glomerellales</taxon>
        <taxon>Plectosphaerellaceae</taxon>
        <taxon>Verticillium</taxon>
    </lineage>
</organism>
<protein>
    <submittedName>
        <fullName evidence="2">Predicted protein</fullName>
    </submittedName>
</protein>
<dbReference type="GeneID" id="9527426"/>